<dbReference type="GO" id="GO:0016020">
    <property type="term" value="C:membrane"/>
    <property type="evidence" value="ECO:0007669"/>
    <property type="project" value="UniProtKB-SubCell"/>
</dbReference>
<feature type="domain" description="Peptidase M50" evidence="14">
    <location>
        <begin position="42"/>
        <end position="104"/>
    </location>
</feature>
<feature type="transmembrane region" description="Helical" evidence="13">
    <location>
        <begin position="140"/>
        <end position="158"/>
    </location>
</feature>
<evidence type="ECO:0000259" key="14">
    <source>
        <dbReference type="Pfam" id="PF02163"/>
    </source>
</evidence>
<dbReference type="GO" id="GO:0006508">
    <property type="term" value="P:proteolysis"/>
    <property type="evidence" value="ECO:0007669"/>
    <property type="project" value="UniProtKB-KW"/>
</dbReference>
<sequence>MNLFVYGLTLSMGGDNADLIPIPAALFNSSLLLGGFSQLFLTASAKGVLVHPYFIAGWCALTTQALNLLPVGCIDGGRMTQAAFGRRVLGATSLGTYIGLAFGVIASSLSLPWAIYLVLTQRTPEFAPKDDVTEVDETRARLAFAMTAVAFLILLPSAPDVGVDQVQNIL</sequence>
<keyword evidence="4" id="KW-0150">Chloroplast</keyword>
<dbReference type="EMBL" id="HBEW01001957">
    <property type="protein sequence ID" value="CAD8578205.1"/>
    <property type="molecule type" value="Transcribed_RNA"/>
</dbReference>
<evidence type="ECO:0000313" key="15">
    <source>
        <dbReference type="EMBL" id="CAD8318744.1"/>
    </source>
</evidence>
<name>A0A6U0DRX8_9CHLO</name>
<evidence type="ECO:0000256" key="12">
    <source>
        <dbReference type="ARBA" id="ARBA00023136"/>
    </source>
</evidence>
<evidence type="ECO:0000256" key="11">
    <source>
        <dbReference type="ARBA" id="ARBA00023049"/>
    </source>
</evidence>
<keyword evidence="7 13" id="KW-0812">Transmembrane</keyword>
<keyword evidence="8" id="KW-0378">Hydrolase</keyword>
<keyword evidence="12 13" id="KW-0472">Membrane</keyword>
<accession>A0A6U0DRX8</accession>
<evidence type="ECO:0000256" key="1">
    <source>
        <dbReference type="ARBA" id="ARBA00004141"/>
    </source>
</evidence>
<keyword evidence="5" id="KW-0934">Plastid</keyword>
<evidence type="ECO:0000256" key="8">
    <source>
        <dbReference type="ARBA" id="ARBA00022801"/>
    </source>
</evidence>
<reference evidence="16" key="1">
    <citation type="submission" date="2021-01" db="EMBL/GenBank/DDBJ databases">
        <authorList>
            <person name="Corre E."/>
            <person name="Pelletier E."/>
            <person name="Niang G."/>
            <person name="Scheremetjew M."/>
            <person name="Finn R."/>
            <person name="Kale V."/>
            <person name="Holt S."/>
            <person name="Cochrane G."/>
            <person name="Meng A."/>
            <person name="Brown T."/>
            <person name="Cohen L."/>
        </authorList>
    </citation>
    <scope>NUCLEOTIDE SEQUENCE</scope>
    <source>
        <strain evidence="16">Clade-D-RCC2572</strain>
        <strain evidence="15">Clade-D-RCC2593</strain>
    </source>
</reference>
<evidence type="ECO:0000256" key="2">
    <source>
        <dbReference type="ARBA" id="ARBA00004229"/>
    </source>
</evidence>
<dbReference type="Pfam" id="PF02163">
    <property type="entry name" value="Peptidase_M50"/>
    <property type="match status" value="1"/>
</dbReference>
<organism evidence="16">
    <name type="scientific">Ostreococcus mediterraneus</name>
    <dbReference type="NCBI Taxonomy" id="1486918"/>
    <lineage>
        <taxon>Eukaryota</taxon>
        <taxon>Viridiplantae</taxon>
        <taxon>Chlorophyta</taxon>
        <taxon>Mamiellophyceae</taxon>
        <taxon>Mamiellales</taxon>
        <taxon>Bathycoccaceae</taxon>
        <taxon>Ostreococcus</taxon>
    </lineage>
</organism>
<keyword evidence="11" id="KW-0482">Metalloprotease</keyword>
<evidence type="ECO:0000313" key="16">
    <source>
        <dbReference type="EMBL" id="CAD8578205.1"/>
    </source>
</evidence>
<gene>
    <name evidence="16" type="ORF">OMED0929_LOCUS1613</name>
    <name evidence="15" type="ORF">OMED0937_LOCUS46</name>
</gene>
<feature type="transmembrane region" description="Helical" evidence="13">
    <location>
        <begin position="94"/>
        <end position="119"/>
    </location>
</feature>
<evidence type="ECO:0000256" key="9">
    <source>
        <dbReference type="ARBA" id="ARBA00022946"/>
    </source>
</evidence>
<proteinExistence type="inferred from homology"/>
<dbReference type="EMBL" id="HBEE01000064">
    <property type="protein sequence ID" value="CAD8318744.1"/>
    <property type="molecule type" value="Transcribed_RNA"/>
</dbReference>
<evidence type="ECO:0000256" key="13">
    <source>
        <dbReference type="SAM" id="Phobius"/>
    </source>
</evidence>
<keyword evidence="10 13" id="KW-1133">Transmembrane helix</keyword>
<feature type="transmembrane region" description="Helical" evidence="13">
    <location>
        <begin position="20"/>
        <end position="41"/>
    </location>
</feature>
<keyword evidence="6" id="KW-0645">Protease</keyword>
<dbReference type="AlphaFoldDB" id="A0A6U0DRX8"/>
<dbReference type="GO" id="GO:0008237">
    <property type="term" value="F:metallopeptidase activity"/>
    <property type="evidence" value="ECO:0007669"/>
    <property type="project" value="UniProtKB-KW"/>
</dbReference>
<dbReference type="InterPro" id="IPR044838">
    <property type="entry name" value="EGY1-like"/>
</dbReference>
<comment type="subcellular location">
    <subcellularLocation>
        <location evidence="1">Membrane</location>
        <topology evidence="1">Multi-pass membrane protein</topology>
    </subcellularLocation>
    <subcellularLocation>
        <location evidence="2">Plastid</location>
        <location evidence="2">Chloroplast</location>
    </subcellularLocation>
</comment>
<dbReference type="PANTHER" id="PTHR31412:SF0">
    <property type="entry name" value="ZINC METALLOPROTEASE EGY1, CHLOROPLASTIC-RELATED"/>
    <property type="match status" value="1"/>
</dbReference>
<evidence type="ECO:0000256" key="5">
    <source>
        <dbReference type="ARBA" id="ARBA00022640"/>
    </source>
</evidence>
<protein>
    <recommendedName>
        <fullName evidence="14">Peptidase M50 domain-containing protein</fullName>
    </recommendedName>
</protein>
<dbReference type="PANTHER" id="PTHR31412">
    <property type="entry name" value="ZINC METALLOPROTEASE EGY1"/>
    <property type="match status" value="1"/>
</dbReference>
<comment type="similarity">
    <text evidence="3">Belongs to the peptidase M50B family.</text>
</comment>
<dbReference type="InterPro" id="IPR008915">
    <property type="entry name" value="Peptidase_M50"/>
</dbReference>
<keyword evidence="9" id="KW-0809">Transit peptide</keyword>
<dbReference type="GO" id="GO:0009507">
    <property type="term" value="C:chloroplast"/>
    <property type="evidence" value="ECO:0007669"/>
    <property type="project" value="UniProtKB-SubCell"/>
</dbReference>
<evidence type="ECO:0000256" key="4">
    <source>
        <dbReference type="ARBA" id="ARBA00022528"/>
    </source>
</evidence>
<feature type="transmembrane region" description="Helical" evidence="13">
    <location>
        <begin position="53"/>
        <end position="74"/>
    </location>
</feature>
<evidence type="ECO:0000256" key="10">
    <source>
        <dbReference type="ARBA" id="ARBA00022989"/>
    </source>
</evidence>
<evidence type="ECO:0000256" key="6">
    <source>
        <dbReference type="ARBA" id="ARBA00022670"/>
    </source>
</evidence>
<evidence type="ECO:0000256" key="3">
    <source>
        <dbReference type="ARBA" id="ARBA00007931"/>
    </source>
</evidence>
<evidence type="ECO:0000256" key="7">
    <source>
        <dbReference type="ARBA" id="ARBA00022692"/>
    </source>
</evidence>